<evidence type="ECO:0000313" key="2">
    <source>
        <dbReference type="EMBL" id="KKM26327.1"/>
    </source>
</evidence>
<comment type="caution">
    <text evidence="2">The sequence shown here is derived from an EMBL/GenBank/DDBJ whole genome shotgun (WGS) entry which is preliminary data.</text>
</comment>
<dbReference type="EMBL" id="LAZR01012536">
    <property type="protein sequence ID" value="KKM26327.1"/>
    <property type="molecule type" value="Genomic_DNA"/>
</dbReference>
<dbReference type="SUPFAM" id="SSF109604">
    <property type="entry name" value="HD-domain/PDEase-like"/>
    <property type="match status" value="1"/>
</dbReference>
<organism evidence="2">
    <name type="scientific">marine sediment metagenome</name>
    <dbReference type="NCBI Taxonomy" id="412755"/>
    <lineage>
        <taxon>unclassified sequences</taxon>
        <taxon>metagenomes</taxon>
        <taxon>ecological metagenomes</taxon>
    </lineage>
</organism>
<dbReference type="AlphaFoldDB" id="A0A0F9IFP9"/>
<sequence length="985" mass="111385">MGRYAEAIVSLPLFEALHRKPPCPTISRADVLGLAGKVSDIADMVGPELALIPRTFAQYTSHDIRHSRNVIDLMGRLIPPDTLSRLTAIELALLLLSGLLHDIGMVVSDEEKTTTLASEGFSVFRAGRPSHAQAIDDARRQGDSRRANLIEDSLLADFFRRLHPKRCRAYIDRRLRGALDYHDVDLADDVATLCESHGWGIRESNDPSDPGAAIARLPHNSPVYGCALNTQYLACLLRLGDVMDFDRSRTPLAVYRNITLTDQKSLQEWHKHLQIRGWHITDKEVQFHAACTHPAFYVAVHELLDQVDQELSGCRYLADEAPTRVAHAYQLHAPHAADRRFIRMKDRRYVTGDFRFRLDFDLITKLLLDKSLYPDDSLFLRELLQNALDACRHKEAIWKERGKPGRYRPEILVSYDAKGAVPTVTVEDNGVGMSLTIIKRYLMNVGQSYYRSSEFDAERWRLHQAGIDLEASSCFGIGILACFLVADSLDIVTHRYGQDVYRARVGGPDKYFVVERSSAPKVEEFETRVSHGSGDPIERSGTRVTVCCKNPLGFDPAEVLSRLAVNTEYDIRFRRTDRKRPRVIRKRRWTLDQHEIRLRDFPASVDPALDIPGLDIHRAAEVLGEVVVASRIPFEDWDFSEHLGGTSWFWLLKAAGNKGLPAMGYLSLVGSLDLSGAPMYFSMFIPDRVDQVLDSDEPLSVHGMRLRRQDWEMLRQACRCWRQQEDREEWYLVNGAPELLATESPEIGDRPLLWTNPGFLPTRLPQDYALHGIRCPGGVSRWEPAEGSASRVDLSIMPGGILLDARGSRAPTPAANRLFIDLSEGRKVGIPFLRGALRHAAALVATDPRAPSWRAWFAEFSRNFLSIPFGVPAAVAEADTLSSRVRYDYRLDGQEYADLPETIIQTFGEWAPLVWVDEKRDGVILDRWWIDPVWERLGSSAFLLFFRKRGSVRHGTAEVNMGDFVEPPCLNLDDALNWWHQVGGK</sequence>
<dbReference type="InterPro" id="IPR056471">
    <property type="entry name" value="HD-CE"/>
</dbReference>
<evidence type="ECO:0000259" key="1">
    <source>
        <dbReference type="Pfam" id="PF24391"/>
    </source>
</evidence>
<gene>
    <name evidence="2" type="ORF">LCGC14_1585900</name>
</gene>
<dbReference type="Gene3D" id="3.30.565.10">
    <property type="entry name" value="Histidine kinase-like ATPase, C-terminal domain"/>
    <property type="match status" value="1"/>
</dbReference>
<dbReference type="SUPFAM" id="SSF55874">
    <property type="entry name" value="ATPase domain of HSP90 chaperone/DNA topoisomerase II/histidine kinase"/>
    <property type="match status" value="1"/>
</dbReference>
<feature type="domain" description="HD-CE" evidence="1">
    <location>
        <begin position="56"/>
        <end position="312"/>
    </location>
</feature>
<reference evidence="2" key="1">
    <citation type="journal article" date="2015" name="Nature">
        <title>Complex archaea that bridge the gap between prokaryotes and eukaryotes.</title>
        <authorList>
            <person name="Spang A."/>
            <person name="Saw J.H."/>
            <person name="Jorgensen S.L."/>
            <person name="Zaremba-Niedzwiedzka K."/>
            <person name="Martijn J."/>
            <person name="Lind A.E."/>
            <person name="van Eijk R."/>
            <person name="Schleper C."/>
            <person name="Guy L."/>
            <person name="Ettema T.J."/>
        </authorList>
    </citation>
    <scope>NUCLEOTIDE SEQUENCE</scope>
</reference>
<dbReference type="InterPro" id="IPR020575">
    <property type="entry name" value="Hsp90_N"/>
</dbReference>
<dbReference type="PRINTS" id="PR00775">
    <property type="entry name" value="HEATSHOCK90"/>
</dbReference>
<dbReference type="Pfam" id="PF24391">
    <property type="entry name" value="HD-CE"/>
    <property type="match status" value="1"/>
</dbReference>
<name>A0A0F9IFP9_9ZZZZ</name>
<dbReference type="InterPro" id="IPR036890">
    <property type="entry name" value="HATPase_C_sf"/>
</dbReference>
<accession>A0A0F9IFP9</accession>
<protein>
    <recommendedName>
        <fullName evidence="1">HD-CE domain-containing protein</fullName>
    </recommendedName>
</protein>
<proteinExistence type="predicted"/>